<dbReference type="Pfam" id="PF06725">
    <property type="entry name" value="3D"/>
    <property type="match status" value="1"/>
</dbReference>
<dbReference type="InterPro" id="IPR051933">
    <property type="entry name" value="Resuscitation_pf_RpfB"/>
</dbReference>
<dbReference type="Gene3D" id="2.40.40.10">
    <property type="entry name" value="RlpA-like domain"/>
    <property type="match status" value="1"/>
</dbReference>
<keyword evidence="3" id="KW-0472">Membrane</keyword>
<dbReference type="InterPro" id="IPR007137">
    <property type="entry name" value="DUF348"/>
</dbReference>
<organism evidence="5 6">
    <name type="scientific">Halobacillus yeomjeoni</name>
    <dbReference type="NCBI Taxonomy" id="311194"/>
    <lineage>
        <taxon>Bacteria</taxon>
        <taxon>Bacillati</taxon>
        <taxon>Bacillota</taxon>
        <taxon>Bacilli</taxon>
        <taxon>Bacillales</taxon>
        <taxon>Bacillaceae</taxon>
        <taxon>Halobacillus</taxon>
    </lineage>
</organism>
<dbReference type="Pfam" id="PF03990">
    <property type="entry name" value="DUF348"/>
    <property type="match status" value="3"/>
</dbReference>
<comment type="caution">
    <text evidence="5">The sequence shown here is derived from an EMBL/GenBank/DDBJ whole genome shotgun (WGS) entry which is preliminary data.</text>
</comment>
<dbReference type="EMBL" id="JADZSC010000006">
    <property type="protein sequence ID" value="MBH0231850.1"/>
    <property type="molecule type" value="Genomic_DNA"/>
</dbReference>
<keyword evidence="3" id="KW-1133">Transmembrane helix</keyword>
<feature type="compositionally biased region" description="Low complexity" evidence="2">
    <location>
        <begin position="292"/>
        <end position="311"/>
    </location>
</feature>
<sequence length="412" mass="45268">MGKKNDIRNVLKSKVLWIAVLTIFSFSFLVTVSYEATKASVQVTLDGESELIRTHSNTVGDLLSELDVTVQQHDELSHDLSTPISYGMDLQYIASKSINLAIDDQPFEQYFTTTKTVEEFFQEQNLDFQKRDDISHKQGDPIESGMKITVNQAMEITLNDGGDKKKVWTTASTVDEFLSKQGVQLNELDELKPAKTEELKAGVPVKINRIEKVTDIVEEEVDFTVETRKDDSLLKGKKRVVSDGEKGLITKKYEVTLKNGEEVKRELIEESVEKESQKKIVAVGTKVNAPARSTSDRSSGSSSRATTTVSRGDTNGAKTLYMHSTAYTANCTGCSGITAIGINLKANPGRKVVAVDPSVIPLGTRVWVEGYGYAIAGDTGGAIKGNRIDLFIPSKSQALSYGRRSVKVKILD</sequence>
<evidence type="ECO:0000259" key="4">
    <source>
        <dbReference type="PROSITE" id="PS51109"/>
    </source>
</evidence>
<feature type="transmembrane region" description="Helical" evidence="3">
    <location>
        <begin position="15"/>
        <end position="34"/>
    </location>
</feature>
<dbReference type="SUPFAM" id="SSF50685">
    <property type="entry name" value="Barwin-like endoglucanases"/>
    <property type="match status" value="1"/>
</dbReference>
<dbReference type="InterPro" id="IPR011098">
    <property type="entry name" value="G5_dom"/>
</dbReference>
<evidence type="ECO:0000313" key="6">
    <source>
        <dbReference type="Proteomes" id="UP000614490"/>
    </source>
</evidence>
<keyword evidence="6" id="KW-1185">Reference proteome</keyword>
<accession>A0A931HYX1</accession>
<dbReference type="Pfam" id="PF07501">
    <property type="entry name" value="G5"/>
    <property type="match status" value="1"/>
</dbReference>
<protein>
    <submittedName>
        <fullName evidence="5">DUF348 domain-containing protein</fullName>
    </submittedName>
</protein>
<dbReference type="PANTHER" id="PTHR39160">
    <property type="entry name" value="CELL WALL-BINDING PROTEIN YOCH"/>
    <property type="match status" value="1"/>
</dbReference>
<dbReference type="RefSeq" id="WP_197318482.1">
    <property type="nucleotide sequence ID" value="NZ_JADZSC010000006.1"/>
</dbReference>
<dbReference type="Proteomes" id="UP000614490">
    <property type="component" value="Unassembled WGS sequence"/>
</dbReference>
<gene>
    <name evidence="5" type="ORF">H0267_16765</name>
</gene>
<dbReference type="AlphaFoldDB" id="A0A931HYX1"/>
<evidence type="ECO:0000313" key="5">
    <source>
        <dbReference type="EMBL" id="MBH0231850.1"/>
    </source>
</evidence>
<evidence type="ECO:0000256" key="3">
    <source>
        <dbReference type="SAM" id="Phobius"/>
    </source>
</evidence>
<feature type="domain" description="G5" evidence="4">
    <location>
        <begin position="207"/>
        <end position="287"/>
    </location>
</feature>
<proteinExistence type="predicted"/>
<dbReference type="PROSITE" id="PS51109">
    <property type="entry name" value="G5"/>
    <property type="match status" value="1"/>
</dbReference>
<dbReference type="PANTHER" id="PTHR39160:SF4">
    <property type="entry name" value="RESUSCITATION-PROMOTING FACTOR RPFB"/>
    <property type="match status" value="1"/>
</dbReference>
<reference evidence="5 6" key="1">
    <citation type="journal article" date="2005" name="Int. J. Syst. Evol. Microbiol.">
        <title>Halobacillus yeomjeoni sp. nov., isolated from a marine solar saltern in Korea.</title>
        <authorList>
            <person name="Yoon J.H."/>
            <person name="Kang S.J."/>
            <person name="Lee C.H."/>
            <person name="Oh H.W."/>
            <person name="Oh T.K."/>
        </authorList>
    </citation>
    <scope>NUCLEOTIDE SEQUENCE [LARGE SCALE GENOMIC DNA]</scope>
    <source>
        <strain evidence="5 6">KCTC 3957</strain>
    </source>
</reference>
<keyword evidence="1" id="KW-0732">Signal</keyword>
<dbReference type="GO" id="GO:0004553">
    <property type="term" value="F:hydrolase activity, hydrolyzing O-glycosyl compounds"/>
    <property type="evidence" value="ECO:0007669"/>
    <property type="project" value="InterPro"/>
</dbReference>
<dbReference type="SMART" id="SM01208">
    <property type="entry name" value="G5"/>
    <property type="match status" value="1"/>
</dbReference>
<dbReference type="Gene3D" id="2.20.230.10">
    <property type="entry name" value="Resuscitation-promoting factor rpfb"/>
    <property type="match status" value="1"/>
</dbReference>
<dbReference type="GO" id="GO:0019867">
    <property type="term" value="C:outer membrane"/>
    <property type="evidence" value="ECO:0007669"/>
    <property type="project" value="InterPro"/>
</dbReference>
<dbReference type="InterPro" id="IPR010611">
    <property type="entry name" value="3D_dom"/>
</dbReference>
<dbReference type="InterPro" id="IPR036908">
    <property type="entry name" value="RlpA-like_sf"/>
</dbReference>
<name>A0A931HYX1_9BACI</name>
<evidence type="ECO:0000256" key="2">
    <source>
        <dbReference type="SAM" id="MobiDB-lite"/>
    </source>
</evidence>
<feature type="region of interest" description="Disordered" evidence="2">
    <location>
        <begin position="287"/>
        <end position="314"/>
    </location>
</feature>
<keyword evidence="3" id="KW-0812">Transmembrane</keyword>
<dbReference type="GO" id="GO:0009254">
    <property type="term" value="P:peptidoglycan turnover"/>
    <property type="evidence" value="ECO:0007669"/>
    <property type="project" value="InterPro"/>
</dbReference>
<dbReference type="CDD" id="cd22786">
    <property type="entry name" value="DPBB_YuiC-like"/>
    <property type="match status" value="1"/>
</dbReference>
<evidence type="ECO:0000256" key="1">
    <source>
        <dbReference type="ARBA" id="ARBA00022729"/>
    </source>
</evidence>